<dbReference type="SUPFAM" id="SSF47226">
    <property type="entry name" value="Histidine-containing phosphotransfer domain, HPT domain"/>
    <property type="match status" value="1"/>
</dbReference>
<reference evidence="22 25" key="2">
    <citation type="submission" date="2019-01" db="EMBL/GenBank/DDBJ databases">
        <title>Genome sequences of marine Pseudoalteromonas species.</title>
        <authorList>
            <person name="Boraston A.B."/>
            <person name="Hehemann J.-H."/>
            <person name="Vickers C.J."/>
            <person name="Salama-Alber O."/>
            <person name="Abe K."/>
            <person name="Hettle A.J."/>
        </authorList>
    </citation>
    <scope>NUCLEOTIDE SEQUENCE [LARGE SCALE GENOMIC DNA]</scope>
    <source>
        <strain evidence="22 25">PS42</strain>
    </source>
</reference>
<dbReference type="InterPro" id="IPR011006">
    <property type="entry name" value="CheY-like_superfamily"/>
</dbReference>
<dbReference type="PROSITE" id="PS50109">
    <property type="entry name" value="HIS_KIN"/>
    <property type="match status" value="1"/>
</dbReference>
<feature type="signal peptide" evidence="18">
    <location>
        <begin position="1"/>
        <end position="22"/>
    </location>
</feature>
<dbReference type="InterPro" id="IPR019734">
    <property type="entry name" value="TPR_rpt"/>
</dbReference>
<dbReference type="InterPro" id="IPR005467">
    <property type="entry name" value="His_kinase_dom"/>
</dbReference>
<name>A0AB73BJK1_9GAMM</name>
<evidence type="ECO:0000256" key="17">
    <source>
        <dbReference type="SAM" id="Phobius"/>
    </source>
</evidence>
<dbReference type="InterPro" id="IPR001789">
    <property type="entry name" value="Sig_transdc_resp-reg_receiver"/>
</dbReference>
<keyword evidence="6 15" id="KW-0597">Phosphoprotein</keyword>
<evidence type="ECO:0000256" key="1">
    <source>
        <dbReference type="ARBA" id="ARBA00000085"/>
    </source>
</evidence>
<evidence type="ECO:0000256" key="11">
    <source>
        <dbReference type="ARBA" id="ARBA00022989"/>
    </source>
</evidence>
<evidence type="ECO:0000256" key="6">
    <source>
        <dbReference type="ARBA" id="ARBA00022553"/>
    </source>
</evidence>
<dbReference type="CDD" id="cd00082">
    <property type="entry name" value="HisKA"/>
    <property type="match status" value="1"/>
</dbReference>
<dbReference type="AlphaFoldDB" id="A0AB73BJK1"/>
<evidence type="ECO:0000256" key="18">
    <source>
        <dbReference type="SAM" id="SignalP"/>
    </source>
</evidence>
<dbReference type="SMART" id="SM00028">
    <property type="entry name" value="TPR"/>
    <property type="match status" value="6"/>
</dbReference>
<organism evidence="22 25">
    <name type="scientific">Pseudoalteromonas fuliginea</name>
    <dbReference type="NCBI Taxonomy" id="1872678"/>
    <lineage>
        <taxon>Bacteria</taxon>
        <taxon>Pseudomonadati</taxon>
        <taxon>Pseudomonadota</taxon>
        <taxon>Gammaproteobacteria</taxon>
        <taxon>Alteromonadales</taxon>
        <taxon>Pseudoalteromonadaceae</taxon>
        <taxon>Pseudoalteromonas</taxon>
    </lineage>
</organism>
<dbReference type="PANTHER" id="PTHR43047:SF72">
    <property type="entry name" value="OSMOSENSING HISTIDINE PROTEIN KINASE SLN1"/>
    <property type="match status" value="1"/>
</dbReference>
<keyword evidence="18" id="KW-0732">Signal</keyword>
<keyword evidence="5" id="KW-0997">Cell inner membrane</keyword>
<dbReference type="SUPFAM" id="SSF55874">
    <property type="entry name" value="ATPase domain of HSP90 chaperone/DNA topoisomerase II/histidine kinase"/>
    <property type="match status" value="1"/>
</dbReference>
<dbReference type="Proteomes" id="UP000027154">
    <property type="component" value="Unassembled WGS sequence"/>
</dbReference>
<evidence type="ECO:0000256" key="16">
    <source>
        <dbReference type="SAM" id="Coils"/>
    </source>
</evidence>
<feature type="coiled-coil region" evidence="16">
    <location>
        <begin position="384"/>
        <end position="411"/>
    </location>
</feature>
<evidence type="ECO:0000256" key="2">
    <source>
        <dbReference type="ARBA" id="ARBA00004429"/>
    </source>
</evidence>
<dbReference type="FunFam" id="3.30.565.10:FF:000010">
    <property type="entry name" value="Sensor histidine kinase RcsC"/>
    <property type="match status" value="1"/>
</dbReference>
<dbReference type="EC" id="2.7.13.3" evidence="3"/>
<dbReference type="InterPro" id="IPR008207">
    <property type="entry name" value="Sig_transdc_His_kin_Hpt_dom"/>
</dbReference>
<feature type="modified residue" description="4-aspartylphosphate" evidence="15">
    <location>
        <position position="769"/>
    </location>
</feature>
<dbReference type="Gene3D" id="3.40.50.2300">
    <property type="match status" value="1"/>
</dbReference>
<evidence type="ECO:0000259" key="19">
    <source>
        <dbReference type="PROSITE" id="PS50109"/>
    </source>
</evidence>
<dbReference type="GO" id="GO:0009927">
    <property type="term" value="F:histidine phosphotransfer kinase activity"/>
    <property type="evidence" value="ECO:0007669"/>
    <property type="project" value="TreeGrafter"/>
</dbReference>
<dbReference type="FunFam" id="1.10.287.130:FF:000001">
    <property type="entry name" value="Two-component sensor histidine kinase"/>
    <property type="match status" value="1"/>
</dbReference>
<dbReference type="CDD" id="cd17546">
    <property type="entry name" value="REC_hyHK_CKI1_RcsC-like"/>
    <property type="match status" value="1"/>
</dbReference>
<dbReference type="CDD" id="cd16922">
    <property type="entry name" value="HATPase_EvgS-ArcB-TorS-like"/>
    <property type="match status" value="1"/>
</dbReference>
<dbReference type="GO" id="GO:0000155">
    <property type="term" value="F:phosphorelay sensor kinase activity"/>
    <property type="evidence" value="ECO:0007669"/>
    <property type="project" value="InterPro"/>
</dbReference>
<proteinExistence type="predicted"/>
<evidence type="ECO:0000256" key="13">
    <source>
        <dbReference type="ARBA" id="ARBA00023136"/>
    </source>
</evidence>
<evidence type="ECO:0000256" key="10">
    <source>
        <dbReference type="ARBA" id="ARBA00022840"/>
    </source>
</evidence>
<reference evidence="23 24" key="1">
    <citation type="submission" date="2014-04" db="EMBL/GenBank/DDBJ databases">
        <title>Pseudoalteromonas galatheae sp. nov., isolated from a deep-sea polychaete near Canal Concepcion, Chile.</title>
        <authorList>
            <person name="Machado H.R."/>
            <person name="Gram L."/>
            <person name="Vynne N.G."/>
        </authorList>
    </citation>
    <scope>NUCLEOTIDE SEQUENCE [LARGE SCALE GENOMIC DNA]</scope>
    <source>
        <strain evidence="23 24">KMM216</strain>
    </source>
</reference>
<dbReference type="EMBL" id="SEUK01000043">
    <property type="protein sequence ID" value="KAA1162690.1"/>
    <property type="molecule type" value="Genomic_DNA"/>
</dbReference>
<dbReference type="Gene3D" id="1.20.120.160">
    <property type="entry name" value="HPT domain"/>
    <property type="match status" value="1"/>
</dbReference>
<keyword evidence="8 17" id="KW-0812">Transmembrane</keyword>
<dbReference type="PRINTS" id="PR00344">
    <property type="entry name" value="BCTRLSENSOR"/>
</dbReference>
<comment type="subcellular location">
    <subcellularLocation>
        <location evidence="2">Cell inner membrane</location>
        <topology evidence="2">Multi-pass membrane protein</topology>
    </subcellularLocation>
</comment>
<keyword evidence="13 17" id="KW-0472">Membrane</keyword>
<evidence type="ECO:0000256" key="7">
    <source>
        <dbReference type="ARBA" id="ARBA00022679"/>
    </source>
</evidence>
<dbReference type="InterPro" id="IPR011990">
    <property type="entry name" value="TPR-like_helical_dom_sf"/>
</dbReference>
<keyword evidence="16" id="KW-0175">Coiled coil</keyword>
<evidence type="ECO:0000259" key="21">
    <source>
        <dbReference type="PROSITE" id="PS50894"/>
    </source>
</evidence>
<dbReference type="PROSITE" id="PS50110">
    <property type="entry name" value="RESPONSE_REGULATORY"/>
    <property type="match status" value="1"/>
</dbReference>
<dbReference type="RefSeq" id="WP_033028914.1">
    <property type="nucleotide sequence ID" value="NZ_JJNZ01000019.1"/>
</dbReference>
<evidence type="ECO:0000256" key="4">
    <source>
        <dbReference type="ARBA" id="ARBA00022475"/>
    </source>
</evidence>
<dbReference type="InterPro" id="IPR004358">
    <property type="entry name" value="Sig_transdc_His_kin-like_C"/>
</dbReference>
<evidence type="ECO:0000313" key="24">
    <source>
        <dbReference type="Proteomes" id="UP000027154"/>
    </source>
</evidence>
<feature type="chain" id="PRO_5044479379" description="histidine kinase" evidence="18">
    <location>
        <begin position="23"/>
        <end position="941"/>
    </location>
</feature>
<dbReference type="Pfam" id="PF00512">
    <property type="entry name" value="HisKA"/>
    <property type="match status" value="1"/>
</dbReference>
<dbReference type="Pfam" id="PF02518">
    <property type="entry name" value="HATPase_c"/>
    <property type="match status" value="1"/>
</dbReference>
<evidence type="ECO:0000313" key="22">
    <source>
        <dbReference type="EMBL" id="KAA1162690.1"/>
    </source>
</evidence>
<keyword evidence="10" id="KW-0067">ATP-binding</keyword>
<accession>A0AB73BJK1</accession>
<comment type="catalytic activity">
    <reaction evidence="1">
        <text>ATP + protein L-histidine = ADP + protein N-phospho-L-histidine.</text>
        <dbReference type="EC" id="2.7.13.3"/>
    </reaction>
</comment>
<dbReference type="SUPFAM" id="SSF47384">
    <property type="entry name" value="Homodimeric domain of signal transducing histidine kinase"/>
    <property type="match status" value="1"/>
</dbReference>
<dbReference type="GO" id="GO:0005886">
    <property type="term" value="C:plasma membrane"/>
    <property type="evidence" value="ECO:0007669"/>
    <property type="project" value="UniProtKB-SubCell"/>
</dbReference>
<keyword evidence="4" id="KW-1003">Cell membrane</keyword>
<evidence type="ECO:0000313" key="25">
    <source>
        <dbReference type="Proteomes" id="UP000324162"/>
    </source>
</evidence>
<dbReference type="PROSITE" id="PS50894">
    <property type="entry name" value="HPT"/>
    <property type="match status" value="1"/>
</dbReference>
<evidence type="ECO:0000256" key="5">
    <source>
        <dbReference type="ARBA" id="ARBA00022519"/>
    </source>
</evidence>
<evidence type="ECO:0000256" key="8">
    <source>
        <dbReference type="ARBA" id="ARBA00022692"/>
    </source>
</evidence>
<sequence length="941" mass="106447">MRGKFKCLLFIVCSALAPPSCAQNATLLLDEFKQQQQWSAKLQSGNTLLEMQATTAKDRALVYSELGNLAFSNGQYPDALHYFKLLEKETSLSFLPTENFRAIKMQGVILFYQGLFQQAIVEYSRALVIAENNNEKLEQANILNNIGLAYFDMHNLKLTLDYYLKVQSLYETEGSDQDKADILLNIAGVYVRLSRYDSAFAIYKDVLQVYQKLGDQSGIAQVYNNMGVASFESNQFDLALHYYELALHYYLSVNDYNHLSTQYTNLANINLILNKVDVAYEQARLGEKFALKISNQSLELNALYALGKVQFVKGELDKAKVSLERSTALAHEYKSERMIRNGLGTKSLLEASQGNYSSAMILHEKFIGELRLLRSDSIINALAALQDQFKATQLNQEIKQLKQERKVQELKMAQRSQLTLFVFVLLFLVVVTGVALYRRGAEKRAKHHLAEQVEQRTAELQAVAQELREANDVKSQFLANISHEIRTPLTAILGQTDDLINGLYEPEQLQDELEIIQRHSDHLKSLINDVLDLSKIEANRLELSISCFDIVQLINDVHAMFITQATAKNLRLVLDNQIGDEFYTKLDLIRVKQILINLCANAIKFTHSGQVVIVLNKTEQGVVLVIKDTGIGMNSTQLKLIFECFSQADNSISRRFGGTGLGLSLSQQLASMMGGYISVQSEYKKGSQFSFFLPCVKVSKEQGLAELQAPVLKDKQLSGRVLLAEDHPDNRRLISRYLRSIGLEVIAVENGEQAVEQCLQEDPDIVLLDIQMPVMDGRAAFQLLQQCGFQRPIFALTANAMSHEVDDYLTLGFSGYLAKPIDKELFYKTLTQYLGYTKTPQQVEQSDIDMSDLVISFKQSFTLENETITQHFICEDFEALQKDSHRILGAAQMFGLDEIAQAAKDLDRALLQKEDNRNKQHIKELVFNLQAILRKYMKVNT</sequence>
<feature type="domain" description="Histidine kinase" evidence="19">
    <location>
        <begin position="480"/>
        <end position="697"/>
    </location>
</feature>
<evidence type="ECO:0000256" key="9">
    <source>
        <dbReference type="ARBA" id="ARBA00022777"/>
    </source>
</evidence>
<evidence type="ECO:0000256" key="15">
    <source>
        <dbReference type="PROSITE-ProRule" id="PRU00169"/>
    </source>
</evidence>
<feature type="modified residue" description="Phosphohistidine" evidence="14">
    <location>
        <position position="885"/>
    </location>
</feature>
<gene>
    <name evidence="23" type="ORF">DC53_06560</name>
    <name evidence="22" type="ORF">EU508_04955</name>
</gene>
<dbReference type="InterPro" id="IPR036097">
    <property type="entry name" value="HisK_dim/P_sf"/>
</dbReference>
<evidence type="ECO:0000256" key="14">
    <source>
        <dbReference type="PROSITE-ProRule" id="PRU00110"/>
    </source>
</evidence>
<dbReference type="Pfam" id="PF00072">
    <property type="entry name" value="Response_reg"/>
    <property type="match status" value="1"/>
</dbReference>
<protein>
    <recommendedName>
        <fullName evidence="3">histidine kinase</fullName>
        <ecNumber evidence="3">2.7.13.3</ecNumber>
    </recommendedName>
</protein>
<feature type="transmembrane region" description="Helical" evidence="17">
    <location>
        <begin position="418"/>
        <end position="437"/>
    </location>
</feature>
<dbReference type="Pfam" id="PF13424">
    <property type="entry name" value="TPR_12"/>
    <property type="match status" value="1"/>
</dbReference>
<evidence type="ECO:0000256" key="12">
    <source>
        <dbReference type="ARBA" id="ARBA00023012"/>
    </source>
</evidence>
<evidence type="ECO:0000259" key="20">
    <source>
        <dbReference type="PROSITE" id="PS50110"/>
    </source>
</evidence>
<dbReference type="SMART" id="SM00388">
    <property type="entry name" value="HisKA"/>
    <property type="match status" value="1"/>
</dbReference>
<feature type="domain" description="Response regulatory" evidence="20">
    <location>
        <begin position="720"/>
        <end position="834"/>
    </location>
</feature>
<dbReference type="Gene3D" id="1.25.40.10">
    <property type="entry name" value="Tetratricopeptide repeat domain"/>
    <property type="match status" value="2"/>
</dbReference>
<dbReference type="EMBL" id="JJNZ01000019">
    <property type="protein sequence ID" value="KDC52041.1"/>
    <property type="molecule type" value="Genomic_DNA"/>
</dbReference>
<dbReference type="InterPro" id="IPR003661">
    <property type="entry name" value="HisK_dim/P_dom"/>
</dbReference>
<evidence type="ECO:0000256" key="3">
    <source>
        <dbReference type="ARBA" id="ARBA00012438"/>
    </source>
</evidence>
<keyword evidence="11 17" id="KW-1133">Transmembrane helix</keyword>
<dbReference type="Gene3D" id="3.30.565.10">
    <property type="entry name" value="Histidine kinase-like ATPase, C-terminal domain"/>
    <property type="match status" value="1"/>
</dbReference>
<dbReference type="SMART" id="SM00387">
    <property type="entry name" value="HATPase_c"/>
    <property type="match status" value="1"/>
</dbReference>
<comment type="caution">
    <text evidence="22">The sequence shown here is derived from an EMBL/GenBank/DDBJ whole genome shotgun (WGS) entry which is preliminary data.</text>
</comment>
<dbReference type="InterPro" id="IPR036890">
    <property type="entry name" value="HATPase_C_sf"/>
</dbReference>
<dbReference type="Proteomes" id="UP000324162">
    <property type="component" value="Unassembled WGS sequence"/>
</dbReference>
<evidence type="ECO:0000313" key="23">
    <source>
        <dbReference type="EMBL" id="KDC52041.1"/>
    </source>
</evidence>
<keyword evidence="7" id="KW-0808">Transferase</keyword>
<feature type="domain" description="HPt" evidence="21">
    <location>
        <begin position="846"/>
        <end position="941"/>
    </location>
</feature>
<keyword evidence="9" id="KW-0418">Kinase</keyword>
<dbReference type="InterPro" id="IPR036641">
    <property type="entry name" value="HPT_dom_sf"/>
</dbReference>
<dbReference type="SUPFAM" id="SSF52172">
    <property type="entry name" value="CheY-like"/>
    <property type="match status" value="1"/>
</dbReference>
<dbReference type="SUPFAM" id="SSF48452">
    <property type="entry name" value="TPR-like"/>
    <property type="match status" value="2"/>
</dbReference>
<dbReference type="InterPro" id="IPR003594">
    <property type="entry name" value="HATPase_dom"/>
</dbReference>
<dbReference type="Gene3D" id="1.10.287.130">
    <property type="match status" value="1"/>
</dbReference>
<dbReference type="Pfam" id="PF01627">
    <property type="entry name" value="Hpt"/>
    <property type="match status" value="1"/>
</dbReference>
<keyword evidence="10" id="KW-0547">Nucleotide-binding</keyword>
<dbReference type="SMART" id="SM00448">
    <property type="entry name" value="REC"/>
    <property type="match status" value="1"/>
</dbReference>
<keyword evidence="12" id="KW-0902">Two-component regulatory system</keyword>
<dbReference type="PANTHER" id="PTHR43047">
    <property type="entry name" value="TWO-COMPONENT HISTIDINE PROTEIN KINASE"/>
    <property type="match status" value="1"/>
</dbReference>